<dbReference type="OrthoDB" id="9806951at2"/>
<sequence length="696" mass="77102">MDLLNQILVDTNQLAALLTDPAVNHIGYVYSMGFKEAMVLTNDAWKERVAGIPHNSFLIAASFDPAKFGNALEFDKEVVLLRVLGPANLPQDVDMLRTRIEHSQRRTADELFGEDVHDGLDPLTHAELQYGGLKCRVLGTFYLDDGHLKLGSDIENYMSSTRLRVFKPRGNALASIVNHINQEVLAKSIEEAKKSGFSGLPTPIEIGTVRYTSTARLHRGASEPKVPVRIQPSDFLARRTAVLGMTRTGKSNTVKTTVAAVTMAAKRDGIKVGQIIFDINGEYANANHQDDGSSIADVFGTECIRYRAIETPGFEDLRTNFYVETEQGLNLIQALFRADTSPFSGQDLDNFMTSTLEEPNISDHSEHTRWEVLQAVFQCILYRAGYQAPSGFTVKVPLSKNLVKQISDYASSQTPPEQVVIPASDKVALSEASAWFETIRAYNLKLRDAQKAAGQPILGLKSSTAGNPWVDPNLESFLNILARENSKSQAFGGYRAIVKYRPYHSSRRAADVTSEVIQHLLAGKIVILDLSAGPVEVRSVLSERIARQIFERSFKEMNEGKVPQNMVIYVEEAHNLIGKKEELTATWPRIAKEGAKAKIAFVYATQEPSSIHPNILANTENWFVTHLNNDDELRALGKFYDFADFQDSLKTAQDVGFARIKTLSSPFVVPTQINRFTPDQLKVELQNIAAAKSGGI</sequence>
<evidence type="ECO:0000259" key="1">
    <source>
        <dbReference type="Pfam" id="PF01935"/>
    </source>
</evidence>
<dbReference type="RefSeq" id="WP_109014706.1">
    <property type="nucleotide sequence ID" value="NZ_BDOQ01000003.1"/>
</dbReference>
<dbReference type="Pfam" id="PF01935">
    <property type="entry name" value="DUF87"/>
    <property type="match status" value="1"/>
</dbReference>
<gene>
    <name evidence="2" type="ORF">NMK_1065</name>
</gene>
<name>A0A2R5F5U3_9PROT</name>
<dbReference type="PANTHER" id="PTHR42957:SF1">
    <property type="entry name" value="HELICASE MJ1565-RELATED"/>
    <property type="match status" value="1"/>
</dbReference>
<dbReference type="InterPro" id="IPR002789">
    <property type="entry name" value="HerA_central"/>
</dbReference>
<dbReference type="EMBL" id="BDOQ01000003">
    <property type="protein sequence ID" value="GBG13515.1"/>
    <property type="molecule type" value="Genomic_DNA"/>
</dbReference>
<reference evidence="2 3" key="1">
    <citation type="journal article" date="2018" name="Environ. Microbiol.">
        <title>Isolation and genomic characterization of Novimethylophilus kurashikiensis gen. nov. sp. nov., a new lanthanide-dependent methylotrophic species of Methylophilaceae.</title>
        <authorList>
            <person name="Lv H."/>
            <person name="Sahin N."/>
            <person name="Tani A."/>
        </authorList>
    </citation>
    <scope>NUCLEOTIDE SEQUENCE [LARGE SCALE GENOMIC DNA]</scope>
    <source>
        <strain evidence="2 3">La2-4</strain>
    </source>
</reference>
<dbReference type="InterPro" id="IPR027417">
    <property type="entry name" value="P-loop_NTPase"/>
</dbReference>
<dbReference type="SUPFAM" id="SSF52540">
    <property type="entry name" value="P-loop containing nucleoside triphosphate hydrolases"/>
    <property type="match status" value="1"/>
</dbReference>
<evidence type="ECO:0000313" key="3">
    <source>
        <dbReference type="Proteomes" id="UP000245081"/>
    </source>
</evidence>
<dbReference type="AlphaFoldDB" id="A0A2R5F5U3"/>
<comment type="caution">
    <text evidence="2">The sequence shown here is derived from an EMBL/GenBank/DDBJ whole genome shotgun (WGS) entry which is preliminary data.</text>
</comment>
<dbReference type="Proteomes" id="UP000245081">
    <property type="component" value="Unassembled WGS sequence"/>
</dbReference>
<organism evidence="2 3">
    <name type="scientific">Novimethylophilus kurashikiensis</name>
    <dbReference type="NCBI Taxonomy" id="1825523"/>
    <lineage>
        <taxon>Bacteria</taxon>
        <taxon>Pseudomonadati</taxon>
        <taxon>Pseudomonadota</taxon>
        <taxon>Betaproteobacteria</taxon>
        <taxon>Nitrosomonadales</taxon>
        <taxon>Methylophilaceae</taxon>
        <taxon>Novimethylophilus</taxon>
    </lineage>
</organism>
<proteinExistence type="predicted"/>
<evidence type="ECO:0000313" key="2">
    <source>
        <dbReference type="EMBL" id="GBG13515.1"/>
    </source>
</evidence>
<dbReference type="InterPro" id="IPR008571">
    <property type="entry name" value="HerA-like"/>
</dbReference>
<protein>
    <submittedName>
        <fullName evidence="2">Threonine-phosphate decarboxylase</fullName>
    </submittedName>
</protein>
<accession>A0A2R5F5U3</accession>
<feature type="domain" description="Helicase HerA central" evidence="1">
    <location>
        <begin position="222"/>
        <end position="365"/>
    </location>
</feature>
<dbReference type="Gene3D" id="3.40.50.300">
    <property type="entry name" value="P-loop containing nucleotide triphosphate hydrolases"/>
    <property type="match status" value="2"/>
</dbReference>
<keyword evidence="3" id="KW-1185">Reference proteome</keyword>
<dbReference type="PANTHER" id="PTHR42957">
    <property type="entry name" value="HELICASE MJ1565-RELATED"/>
    <property type="match status" value="1"/>
</dbReference>